<sequence>MGFSKASSVRVWNGRNSLKCWYTLIPYQPQNINVGDNKDSYKLVTDESNNQVNIVIITPPTDSSVKERKRVR</sequence>
<name>G7L8L2_MEDTR</name>
<gene>
    <name evidence="1" type="ordered locus">MTR_8g072790</name>
</gene>
<reference evidence="2" key="3">
    <citation type="submission" date="2015-04" db="UniProtKB">
        <authorList>
            <consortium name="EnsemblPlants"/>
        </authorList>
    </citation>
    <scope>IDENTIFICATION</scope>
    <source>
        <strain evidence="2">cv. Jemalong A17</strain>
    </source>
</reference>
<dbReference type="HOGENOM" id="CLU_2726053_0_0_1"/>
<dbReference type="AlphaFoldDB" id="G7L8L2"/>
<evidence type="ECO:0000313" key="3">
    <source>
        <dbReference type="Proteomes" id="UP000002051"/>
    </source>
</evidence>
<organism evidence="1 3">
    <name type="scientific">Medicago truncatula</name>
    <name type="common">Barrel medic</name>
    <name type="synonym">Medicago tribuloides</name>
    <dbReference type="NCBI Taxonomy" id="3880"/>
    <lineage>
        <taxon>Eukaryota</taxon>
        <taxon>Viridiplantae</taxon>
        <taxon>Streptophyta</taxon>
        <taxon>Embryophyta</taxon>
        <taxon>Tracheophyta</taxon>
        <taxon>Spermatophyta</taxon>
        <taxon>Magnoliopsida</taxon>
        <taxon>eudicotyledons</taxon>
        <taxon>Gunneridae</taxon>
        <taxon>Pentapetalae</taxon>
        <taxon>rosids</taxon>
        <taxon>fabids</taxon>
        <taxon>Fabales</taxon>
        <taxon>Fabaceae</taxon>
        <taxon>Papilionoideae</taxon>
        <taxon>50 kb inversion clade</taxon>
        <taxon>NPAAA clade</taxon>
        <taxon>Hologalegina</taxon>
        <taxon>IRL clade</taxon>
        <taxon>Trifolieae</taxon>
        <taxon>Medicago</taxon>
    </lineage>
</organism>
<reference evidence="1 3" key="2">
    <citation type="journal article" date="2014" name="BMC Genomics">
        <title>An improved genome release (version Mt4.0) for the model legume Medicago truncatula.</title>
        <authorList>
            <person name="Tang H."/>
            <person name="Krishnakumar V."/>
            <person name="Bidwell S."/>
            <person name="Rosen B."/>
            <person name="Chan A."/>
            <person name="Zhou S."/>
            <person name="Gentzbittel L."/>
            <person name="Childs K.L."/>
            <person name="Yandell M."/>
            <person name="Gundlach H."/>
            <person name="Mayer K.F."/>
            <person name="Schwartz D.C."/>
            <person name="Town C.D."/>
        </authorList>
    </citation>
    <scope>GENOME REANNOTATION</scope>
    <source>
        <strain evidence="2 3">cv. Jemalong A17</strain>
    </source>
</reference>
<dbReference type="PaxDb" id="3880-AET03546"/>
<reference evidence="1 3" key="1">
    <citation type="journal article" date="2011" name="Nature">
        <title>The Medicago genome provides insight into the evolution of rhizobial symbioses.</title>
        <authorList>
            <person name="Young N.D."/>
            <person name="Debelle F."/>
            <person name="Oldroyd G.E."/>
            <person name="Geurts R."/>
            <person name="Cannon S.B."/>
            <person name="Udvardi M.K."/>
            <person name="Benedito V.A."/>
            <person name="Mayer K.F."/>
            <person name="Gouzy J."/>
            <person name="Schoof H."/>
            <person name="Van de Peer Y."/>
            <person name="Proost S."/>
            <person name="Cook D.R."/>
            <person name="Meyers B.C."/>
            <person name="Spannagl M."/>
            <person name="Cheung F."/>
            <person name="De Mita S."/>
            <person name="Krishnakumar V."/>
            <person name="Gundlach H."/>
            <person name="Zhou S."/>
            <person name="Mudge J."/>
            <person name="Bharti A.K."/>
            <person name="Murray J.D."/>
            <person name="Naoumkina M.A."/>
            <person name="Rosen B."/>
            <person name="Silverstein K.A."/>
            <person name="Tang H."/>
            <person name="Rombauts S."/>
            <person name="Zhao P.X."/>
            <person name="Zhou P."/>
            <person name="Barbe V."/>
            <person name="Bardou P."/>
            <person name="Bechner M."/>
            <person name="Bellec A."/>
            <person name="Berger A."/>
            <person name="Berges H."/>
            <person name="Bidwell S."/>
            <person name="Bisseling T."/>
            <person name="Choisne N."/>
            <person name="Couloux A."/>
            <person name="Denny R."/>
            <person name="Deshpande S."/>
            <person name="Dai X."/>
            <person name="Doyle J.J."/>
            <person name="Dudez A.M."/>
            <person name="Farmer A.D."/>
            <person name="Fouteau S."/>
            <person name="Franken C."/>
            <person name="Gibelin C."/>
            <person name="Gish J."/>
            <person name="Goldstein S."/>
            <person name="Gonzalez A.J."/>
            <person name="Green P.J."/>
            <person name="Hallab A."/>
            <person name="Hartog M."/>
            <person name="Hua A."/>
            <person name="Humphray S.J."/>
            <person name="Jeong D.H."/>
            <person name="Jing Y."/>
            <person name="Jocker A."/>
            <person name="Kenton S.M."/>
            <person name="Kim D.J."/>
            <person name="Klee K."/>
            <person name="Lai H."/>
            <person name="Lang C."/>
            <person name="Lin S."/>
            <person name="Macmil S.L."/>
            <person name="Magdelenat G."/>
            <person name="Matthews L."/>
            <person name="McCorrison J."/>
            <person name="Monaghan E.L."/>
            <person name="Mun J.H."/>
            <person name="Najar F.Z."/>
            <person name="Nicholson C."/>
            <person name="Noirot C."/>
            <person name="O'Bleness M."/>
            <person name="Paule C.R."/>
            <person name="Poulain J."/>
            <person name="Prion F."/>
            <person name="Qin B."/>
            <person name="Qu C."/>
            <person name="Retzel E.F."/>
            <person name="Riddle C."/>
            <person name="Sallet E."/>
            <person name="Samain S."/>
            <person name="Samson N."/>
            <person name="Sanders I."/>
            <person name="Saurat O."/>
            <person name="Scarpelli C."/>
            <person name="Schiex T."/>
            <person name="Segurens B."/>
            <person name="Severin A.J."/>
            <person name="Sherrier D.J."/>
            <person name="Shi R."/>
            <person name="Sims S."/>
            <person name="Singer S.R."/>
            <person name="Sinharoy S."/>
            <person name="Sterck L."/>
            <person name="Viollet A."/>
            <person name="Wang B.B."/>
            <person name="Wang K."/>
            <person name="Wang M."/>
            <person name="Wang X."/>
            <person name="Warfsmann J."/>
            <person name="Weissenbach J."/>
            <person name="White D.D."/>
            <person name="White J.D."/>
            <person name="Wiley G.B."/>
            <person name="Wincker P."/>
            <person name="Xing Y."/>
            <person name="Yang L."/>
            <person name="Yao Z."/>
            <person name="Ying F."/>
            <person name="Zhai J."/>
            <person name="Zhou L."/>
            <person name="Zuber A."/>
            <person name="Denarie J."/>
            <person name="Dixon R.A."/>
            <person name="May G.D."/>
            <person name="Schwartz D.C."/>
            <person name="Rogers J."/>
            <person name="Quetier F."/>
            <person name="Town C.D."/>
            <person name="Roe B.A."/>
        </authorList>
    </citation>
    <scope>NUCLEOTIDE SEQUENCE [LARGE SCALE GENOMIC DNA]</scope>
    <source>
        <strain evidence="1">A17</strain>
        <strain evidence="2 3">cv. Jemalong A17</strain>
    </source>
</reference>
<evidence type="ECO:0000313" key="2">
    <source>
        <dbReference type="EnsemblPlants" id="AET03546"/>
    </source>
</evidence>
<protein>
    <submittedName>
        <fullName evidence="1 2">Uncharacterized protein</fullName>
    </submittedName>
</protein>
<proteinExistence type="predicted"/>
<evidence type="ECO:0000313" key="1">
    <source>
        <dbReference type="EMBL" id="AET03546.1"/>
    </source>
</evidence>
<dbReference type="Proteomes" id="UP000002051">
    <property type="component" value="Chromosome 8"/>
</dbReference>
<accession>G7L8L2</accession>
<dbReference type="EMBL" id="CM001224">
    <property type="protein sequence ID" value="AET03546.1"/>
    <property type="molecule type" value="Genomic_DNA"/>
</dbReference>
<keyword evidence="3" id="KW-1185">Reference proteome</keyword>
<dbReference type="EnsemblPlants" id="AET03546">
    <property type="protein sequence ID" value="AET03546"/>
    <property type="gene ID" value="MTR_8g072790"/>
</dbReference>